<accession>A0A4V1ANK6</accession>
<dbReference type="NCBIfam" id="NF003592">
    <property type="entry name" value="PRK05254.1-5"/>
    <property type="match status" value="1"/>
</dbReference>
<dbReference type="NCBIfam" id="NF003588">
    <property type="entry name" value="PRK05254.1-1"/>
    <property type="match status" value="1"/>
</dbReference>
<keyword evidence="13" id="KW-0326">Glycosidase</keyword>
<comment type="subcellular location">
    <subcellularLocation>
        <location evidence="9">Cytoplasm</location>
    </subcellularLocation>
</comment>
<evidence type="ECO:0000256" key="11">
    <source>
        <dbReference type="RuleBase" id="RU003780"/>
    </source>
</evidence>
<feature type="active site" description="Proton acceptor" evidence="9 10">
    <location>
        <position position="62"/>
    </location>
</feature>
<dbReference type="Pfam" id="PF03167">
    <property type="entry name" value="UDG"/>
    <property type="match status" value="1"/>
</dbReference>
<evidence type="ECO:0000256" key="9">
    <source>
        <dbReference type="HAMAP-Rule" id="MF_00148"/>
    </source>
</evidence>
<evidence type="ECO:0000313" key="13">
    <source>
        <dbReference type="EMBL" id="QBP43105.1"/>
    </source>
</evidence>
<evidence type="ECO:0000256" key="3">
    <source>
        <dbReference type="ARBA" id="ARBA00008184"/>
    </source>
</evidence>
<sequence length="220" mass="25158">MVDHDWQQVLKTEFDKPYYTQLHEFLEQQYANETVYPPKDDLWSAFEKTSFKNVKVVILGQDPYHGPGQAHGMSFSVKAGIKHPPSLRNMLKELNDDLGCELPEEGMLTKWAQQGVFLLNTVLTVRAGAAHSHKGQGWELFTDEVIRKLSQRQTPVVFVLWGKPAQLKRRLIDTSRHAIVESVHPSPLSAYRGFLGSKPYSKINEQLTQWGIQPIDFCLK</sequence>
<dbReference type="PANTHER" id="PTHR11264:SF0">
    <property type="entry name" value="URACIL-DNA GLYCOSYLASE"/>
    <property type="match status" value="1"/>
</dbReference>
<dbReference type="SMART" id="SM00986">
    <property type="entry name" value="UDG"/>
    <property type="match status" value="1"/>
</dbReference>
<dbReference type="GO" id="GO:0005737">
    <property type="term" value="C:cytoplasm"/>
    <property type="evidence" value="ECO:0007669"/>
    <property type="project" value="UniProtKB-SubCell"/>
</dbReference>
<dbReference type="InterPro" id="IPR018085">
    <property type="entry name" value="Ura-DNA_Glyclase_AS"/>
</dbReference>
<feature type="domain" description="Uracil-DNA glycosylase-like" evidence="12">
    <location>
        <begin position="47"/>
        <end position="207"/>
    </location>
</feature>
<dbReference type="GO" id="GO:0097510">
    <property type="term" value="P:base-excision repair, AP site formation via deaminated base removal"/>
    <property type="evidence" value="ECO:0007669"/>
    <property type="project" value="TreeGrafter"/>
</dbReference>
<evidence type="ECO:0000259" key="12">
    <source>
        <dbReference type="SMART" id="SM00986"/>
    </source>
</evidence>
<dbReference type="EMBL" id="CP038015">
    <property type="protein sequence ID" value="QBP43105.1"/>
    <property type="molecule type" value="Genomic_DNA"/>
</dbReference>
<keyword evidence="7 9" id="KW-0378">Hydrolase</keyword>
<evidence type="ECO:0000313" key="14">
    <source>
        <dbReference type="Proteomes" id="UP000294292"/>
    </source>
</evidence>
<dbReference type="OrthoDB" id="9804372at2"/>
<evidence type="ECO:0000256" key="7">
    <source>
        <dbReference type="ARBA" id="ARBA00022801"/>
    </source>
</evidence>
<dbReference type="KEGG" id="panc:E2636_13820"/>
<keyword evidence="8 9" id="KW-0234">DNA repair</keyword>
<protein>
    <recommendedName>
        <fullName evidence="5 9">Uracil-DNA glycosylase</fullName>
        <shortName evidence="9">UDG</shortName>
        <ecNumber evidence="4 9">3.2.2.27</ecNumber>
    </recommendedName>
</protein>
<comment type="catalytic activity">
    <reaction evidence="1 9 11">
        <text>Hydrolyzes single-stranded DNA or mismatched double-stranded DNA and polynucleotides, releasing free uracil.</text>
        <dbReference type="EC" id="3.2.2.27"/>
    </reaction>
</comment>
<comment type="function">
    <text evidence="2 9 11">Excises uracil residues from the DNA which can arise as a result of misincorporation of dUMP residues by DNA polymerase or due to deamination of cytosine.</text>
</comment>
<dbReference type="NCBIfam" id="NF003591">
    <property type="entry name" value="PRK05254.1-4"/>
    <property type="match status" value="1"/>
</dbReference>
<evidence type="ECO:0000256" key="10">
    <source>
        <dbReference type="PROSITE-ProRule" id="PRU10072"/>
    </source>
</evidence>
<dbReference type="SMART" id="SM00987">
    <property type="entry name" value="UreE_C"/>
    <property type="match status" value="1"/>
</dbReference>
<dbReference type="PROSITE" id="PS00130">
    <property type="entry name" value="U_DNA_GLYCOSYLASE"/>
    <property type="match status" value="1"/>
</dbReference>
<evidence type="ECO:0000256" key="5">
    <source>
        <dbReference type="ARBA" id="ARBA00018429"/>
    </source>
</evidence>
<keyword evidence="14" id="KW-1185">Reference proteome</keyword>
<dbReference type="Gene3D" id="3.40.470.10">
    <property type="entry name" value="Uracil-DNA glycosylase-like domain"/>
    <property type="match status" value="1"/>
</dbReference>
<dbReference type="InterPro" id="IPR002043">
    <property type="entry name" value="UDG_fam1"/>
</dbReference>
<dbReference type="PANTHER" id="PTHR11264">
    <property type="entry name" value="URACIL-DNA GLYCOSYLASE"/>
    <property type="match status" value="1"/>
</dbReference>
<comment type="similarity">
    <text evidence="3 9 11">Belongs to the uracil-DNA glycosylase (UDG) superfamily. UNG family.</text>
</comment>
<dbReference type="HAMAP" id="MF_00148">
    <property type="entry name" value="UDG"/>
    <property type="match status" value="1"/>
</dbReference>
<gene>
    <name evidence="9" type="primary">ung</name>
    <name evidence="13" type="ORF">E2636_13820</name>
</gene>
<proteinExistence type="inferred from homology"/>
<keyword evidence="6 9" id="KW-0227">DNA damage</keyword>
<dbReference type="NCBIfam" id="NF003589">
    <property type="entry name" value="PRK05254.1-2"/>
    <property type="match status" value="1"/>
</dbReference>
<evidence type="ECO:0000256" key="1">
    <source>
        <dbReference type="ARBA" id="ARBA00001400"/>
    </source>
</evidence>
<evidence type="ECO:0000256" key="4">
    <source>
        <dbReference type="ARBA" id="ARBA00012030"/>
    </source>
</evidence>
<keyword evidence="9" id="KW-0963">Cytoplasm</keyword>
<dbReference type="FunFam" id="3.40.470.10:FF:000001">
    <property type="entry name" value="Uracil-DNA glycosylase"/>
    <property type="match status" value="1"/>
</dbReference>
<dbReference type="EC" id="3.2.2.27" evidence="4 9"/>
<evidence type="ECO:0000256" key="6">
    <source>
        <dbReference type="ARBA" id="ARBA00022763"/>
    </source>
</evidence>
<dbReference type="GO" id="GO:0004844">
    <property type="term" value="F:uracil DNA N-glycosylase activity"/>
    <property type="evidence" value="ECO:0007669"/>
    <property type="project" value="UniProtKB-UniRule"/>
</dbReference>
<evidence type="ECO:0000256" key="8">
    <source>
        <dbReference type="ARBA" id="ARBA00023204"/>
    </source>
</evidence>
<dbReference type="Proteomes" id="UP000294292">
    <property type="component" value="Chromosome"/>
</dbReference>
<dbReference type="InterPro" id="IPR005122">
    <property type="entry name" value="Uracil-DNA_glycosylase-like"/>
</dbReference>
<name>A0A4V1ANK6_9BACL</name>
<dbReference type="NCBIfam" id="TIGR00628">
    <property type="entry name" value="ung"/>
    <property type="match status" value="1"/>
</dbReference>
<dbReference type="SUPFAM" id="SSF52141">
    <property type="entry name" value="Uracil-DNA glycosylase-like"/>
    <property type="match status" value="1"/>
</dbReference>
<dbReference type="InterPro" id="IPR036895">
    <property type="entry name" value="Uracil-DNA_glycosylase-like_sf"/>
</dbReference>
<dbReference type="CDD" id="cd10027">
    <property type="entry name" value="UDG-F1-like"/>
    <property type="match status" value="1"/>
</dbReference>
<reference evidence="13 14" key="1">
    <citation type="submission" date="2019-03" db="EMBL/GenBank/DDBJ databases">
        <title>Complete genome sequence of Paenisporosarcina antarctica CGMCC 1.6503T.</title>
        <authorList>
            <person name="Rong J.-C."/>
            <person name="Chi N.-Y."/>
            <person name="Zhang Q.-F."/>
        </authorList>
    </citation>
    <scope>NUCLEOTIDE SEQUENCE [LARGE SCALE GENOMIC DNA]</scope>
    <source>
        <strain evidence="13 14">CGMCC 1.6503</strain>
    </source>
</reference>
<dbReference type="AlphaFoldDB" id="A0A4V1ANK6"/>
<organism evidence="13 14">
    <name type="scientific">Paenisporosarcina antarctica</name>
    <dbReference type="NCBI Taxonomy" id="417367"/>
    <lineage>
        <taxon>Bacteria</taxon>
        <taxon>Bacillati</taxon>
        <taxon>Bacillota</taxon>
        <taxon>Bacilli</taxon>
        <taxon>Bacillales</taxon>
        <taxon>Caryophanaceae</taxon>
        <taxon>Paenisporosarcina</taxon>
    </lineage>
</organism>
<evidence type="ECO:0000256" key="2">
    <source>
        <dbReference type="ARBA" id="ARBA00002631"/>
    </source>
</evidence>